<dbReference type="InterPro" id="IPR013328">
    <property type="entry name" value="6PGD_dom2"/>
</dbReference>
<evidence type="ECO:0000313" key="6">
    <source>
        <dbReference type="EMBL" id="KMO44612.1"/>
    </source>
</evidence>
<dbReference type="InterPro" id="IPR036291">
    <property type="entry name" value="NAD(P)-bd_dom_sf"/>
</dbReference>
<evidence type="ECO:0000259" key="4">
    <source>
        <dbReference type="Pfam" id="PF03446"/>
    </source>
</evidence>
<protein>
    <submittedName>
        <fullName evidence="6">2-hydroxy-3-oxopropionate reductase</fullName>
    </submittedName>
</protein>
<gene>
    <name evidence="6" type="ORF">VQ03_02315</name>
</gene>
<proteinExistence type="predicted"/>
<keyword evidence="7" id="KW-1185">Reference proteome</keyword>
<dbReference type="AlphaFoldDB" id="A0A0J6TFC8"/>
<reference evidence="6 7" key="1">
    <citation type="submission" date="2015-03" db="EMBL/GenBank/DDBJ databases">
        <title>Genome sequencing of Methylobacterium tarhaniae DSM 25844.</title>
        <authorList>
            <person name="Chaudhry V."/>
            <person name="Patil P.B."/>
        </authorList>
    </citation>
    <scope>NUCLEOTIDE SEQUENCE [LARGE SCALE GENOMIC DNA]</scope>
    <source>
        <strain evidence="6 7">DSM 25844</strain>
    </source>
</reference>
<dbReference type="Pfam" id="PF03446">
    <property type="entry name" value="NAD_binding_2"/>
    <property type="match status" value="1"/>
</dbReference>
<accession>A0A0J6TFC8</accession>
<organism evidence="6 7">
    <name type="scientific">Methylobacterium tarhaniae</name>
    <dbReference type="NCBI Taxonomy" id="1187852"/>
    <lineage>
        <taxon>Bacteria</taxon>
        <taxon>Pseudomonadati</taxon>
        <taxon>Pseudomonadota</taxon>
        <taxon>Alphaproteobacteria</taxon>
        <taxon>Hyphomicrobiales</taxon>
        <taxon>Methylobacteriaceae</taxon>
        <taxon>Methylobacterium</taxon>
    </lineage>
</organism>
<dbReference type="PATRIC" id="fig|1187852.3.peg.1122"/>
<dbReference type="PANTHER" id="PTHR22981">
    <property type="entry name" value="3-HYDROXYISOBUTYRATE DEHYDROGENASE-RELATED"/>
    <property type="match status" value="1"/>
</dbReference>
<dbReference type="SUPFAM" id="SSF48179">
    <property type="entry name" value="6-phosphogluconate dehydrogenase C-terminal domain-like"/>
    <property type="match status" value="1"/>
</dbReference>
<dbReference type="PROSITE" id="PS00895">
    <property type="entry name" value="3_HYDROXYISOBUT_DH"/>
    <property type="match status" value="1"/>
</dbReference>
<dbReference type="OrthoDB" id="9812907at2"/>
<dbReference type="InterPro" id="IPR002204">
    <property type="entry name" value="3-OH-isobutyrate_DH-rel_CS"/>
</dbReference>
<dbReference type="PIRSF" id="PIRSF000103">
    <property type="entry name" value="HIBADH"/>
    <property type="match status" value="1"/>
</dbReference>
<dbReference type="InterPro" id="IPR029154">
    <property type="entry name" value="HIBADH-like_NADP-bd"/>
</dbReference>
<dbReference type="GO" id="GO:0050661">
    <property type="term" value="F:NADP binding"/>
    <property type="evidence" value="ECO:0007669"/>
    <property type="project" value="InterPro"/>
</dbReference>
<dbReference type="EMBL" id="LABZ01000013">
    <property type="protein sequence ID" value="KMO44612.1"/>
    <property type="molecule type" value="Genomic_DNA"/>
</dbReference>
<dbReference type="GO" id="GO:0016054">
    <property type="term" value="P:organic acid catabolic process"/>
    <property type="evidence" value="ECO:0007669"/>
    <property type="project" value="UniProtKB-ARBA"/>
</dbReference>
<dbReference type="InterPro" id="IPR006115">
    <property type="entry name" value="6PGDH_NADP-bd"/>
</dbReference>
<evidence type="ECO:0000256" key="1">
    <source>
        <dbReference type="ARBA" id="ARBA00023002"/>
    </source>
</evidence>
<dbReference type="GO" id="GO:0051287">
    <property type="term" value="F:NAD binding"/>
    <property type="evidence" value="ECO:0007669"/>
    <property type="project" value="InterPro"/>
</dbReference>
<dbReference type="Pfam" id="PF14833">
    <property type="entry name" value="NAD_binding_11"/>
    <property type="match status" value="1"/>
</dbReference>
<dbReference type="SUPFAM" id="SSF51735">
    <property type="entry name" value="NAD(P)-binding Rossmann-fold domains"/>
    <property type="match status" value="1"/>
</dbReference>
<comment type="caution">
    <text evidence="6">The sequence shown here is derived from an EMBL/GenBank/DDBJ whole genome shotgun (WGS) entry which is preliminary data.</text>
</comment>
<dbReference type="Gene3D" id="1.10.1040.10">
    <property type="entry name" value="N-(1-d-carboxylethyl)-l-norvaline Dehydrogenase, domain 2"/>
    <property type="match status" value="1"/>
</dbReference>
<evidence type="ECO:0000313" key="7">
    <source>
        <dbReference type="Proteomes" id="UP000036449"/>
    </source>
</evidence>
<dbReference type="Gene3D" id="3.40.50.720">
    <property type="entry name" value="NAD(P)-binding Rossmann-like Domain"/>
    <property type="match status" value="1"/>
</dbReference>
<feature type="domain" description="3-hydroxyisobutyrate dehydrogenase-like NAD-binding" evidence="5">
    <location>
        <begin position="171"/>
        <end position="288"/>
    </location>
</feature>
<evidence type="ECO:0000259" key="5">
    <source>
        <dbReference type="Pfam" id="PF14833"/>
    </source>
</evidence>
<sequence length="301" mass="30900">MSLDLSSARIAFLGLGKMGLPMASRLVAAGWTVTGFDPSPAAREAFAATGGAAASSAREAAEQAALVVTMLPDGKTVRAALTGPEGVAGRLAPGAIVVDMSSSAPVGTRELAQELADAGIVLLDAPVSGGVRRAVDGTLAIMVGGDKIAAATVRPLLERLGTAIFETGPIGSGHAMKALNNYVSAAGLTAACEALRIGERFGLDPELMTDILNVSTGRNNATDVKLKPYVIPKSFTSGFTMALMAKDLRTADDLALHEGIPAPLSRTIAALWQRALEELGTEADHTAIDMYLANLPVPARE</sequence>
<name>A0A0J6TFC8_9HYPH</name>
<dbReference type="InterPro" id="IPR015815">
    <property type="entry name" value="HIBADH-related"/>
</dbReference>
<evidence type="ECO:0000256" key="2">
    <source>
        <dbReference type="ARBA" id="ARBA00023027"/>
    </source>
</evidence>
<dbReference type="InterPro" id="IPR008927">
    <property type="entry name" value="6-PGluconate_DH-like_C_sf"/>
</dbReference>
<dbReference type="Proteomes" id="UP000036449">
    <property type="component" value="Unassembled WGS sequence"/>
</dbReference>
<keyword evidence="2" id="KW-0520">NAD</keyword>
<evidence type="ECO:0000256" key="3">
    <source>
        <dbReference type="PIRSR" id="PIRSR000103-1"/>
    </source>
</evidence>
<keyword evidence="1" id="KW-0560">Oxidoreductase</keyword>
<feature type="domain" description="6-phosphogluconate dehydrogenase NADP-binding" evidence="4">
    <location>
        <begin position="9"/>
        <end position="166"/>
    </location>
</feature>
<dbReference type="PANTHER" id="PTHR22981:SF7">
    <property type="entry name" value="3-HYDROXYISOBUTYRATE DEHYDROGENASE, MITOCHONDRIAL"/>
    <property type="match status" value="1"/>
</dbReference>
<dbReference type="GO" id="GO:0016616">
    <property type="term" value="F:oxidoreductase activity, acting on the CH-OH group of donors, NAD or NADP as acceptor"/>
    <property type="evidence" value="ECO:0007669"/>
    <property type="project" value="TreeGrafter"/>
</dbReference>
<feature type="active site" evidence="3">
    <location>
        <position position="177"/>
    </location>
</feature>